<protein>
    <submittedName>
        <fullName evidence="2">Uncharacterized protein</fullName>
    </submittedName>
</protein>
<evidence type="ECO:0000256" key="1">
    <source>
        <dbReference type="SAM" id="MobiDB-lite"/>
    </source>
</evidence>
<sequence>MSAGGDRLERSRLAILEHVHRKERHRHGGDAHVHADEGESTWRAHRRQHRPGAGGWLETARHVLSDWWRYHPAHMAVDVARPLLSSYARRQPAQYVGFAALAGAGLFMLRPWKLISVTGVLVALLKSPQVAALVMQAMSASQNPRDDPPLD</sequence>
<reference evidence="2 3" key="1">
    <citation type="submission" date="2019-03" db="EMBL/GenBank/DDBJ databases">
        <title>Ramlibacter sp. 18x22-1, whole genome shotgun sequence.</title>
        <authorList>
            <person name="Zhang X."/>
            <person name="Feng G."/>
            <person name="Zhu H."/>
        </authorList>
    </citation>
    <scope>NUCLEOTIDE SEQUENCE [LARGE SCALE GENOMIC DNA]</scope>
    <source>
        <strain evidence="2 3">18x22-1</strain>
    </source>
</reference>
<gene>
    <name evidence="2" type="ORF">EZ216_09845</name>
</gene>
<dbReference type="EMBL" id="SMLK01000002">
    <property type="protein sequence ID" value="TFZ03933.1"/>
    <property type="molecule type" value="Genomic_DNA"/>
</dbReference>
<evidence type="ECO:0000313" key="3">
    <source>
        <dbReference type="Proteomes" id="UP000297839"/>
    </source>
</evidence>
<name>A0A4Z0BXF2_9BURK</name>
<keyword evidence="3" id="KW-1185">Reference proteome</keyword>
<dbReference type="OrthoDB" id="8910965at2"/>
<accession>A0A4Z0BXF2</accession>
<evidence type="ECO:0000313" key="2">
    <source>
        <dbReference type="EMBL" id="TFZ03933.1"/>
    </source>
</evidence>
<comment type="caution">
    <text evidence="2">The sequence shown here is derived from an EMBL/GenBank/DDBJ whole genome shotgun (WGS) entry which is preliminary data.</text>
</comment>
<proteinExistence type="predicted"/>
<dbReference type="RefSeq" id="WP_135249559.1">
    <property type="nucleotide sequence ID" value="NZ_SMLK01000002.1"/>
</dbReference>
<dbReference type="Proteomes" id="UP000297839">
    <property type="component" value="Unassembled WGS sequence"/>
</dbReference>
<feature type="region of interest" description="Disordered" evidence="1">
    <location>
        <begin position="24"/>
        <end position="43"/>
    </location>
</feature>
<dbReference type="AlphaFoldDB" id="A0A4Z0BXF2"/>
<organism evidence="2 3">
    <name type="scientific">Ramlibacter humi</name>
    <dbReference type="NCBI Taxonomy" id="2530451"/>
    <lineage>
        <taxon>Bacteria</taxon>
        <taxon>Pseudomonadati</taxon>
        <taxon>Pseudomonadota</taxon>
        <taxon>Betaproteobacteria</taxon>
        <taxon>Burkholderiales</taxon>
        <taxon>Comamonadaceae</taxon>
        <taxon>Ramlibacter</taxon>
    </lineage>
</organism>
<feature type="compositionally biased region" description="Basic and acidic residues" evidence="1">
    <location>
        <begin position="28"/>
        <end position="42"/>
    </location>
</feature>